<dbReference type="Proteomes" id="UP000016931">
    <property type="component" value="Unassembled WGS sequence"/>
</dbReference>
<evidence type="ECO:0000256" key="5">
    <source>
        <dbReference type="ARBA" id="ARBA00022786"/>
    </source>
</evidence>
<evidence type="ECO:0000313" key="11">
    <source>
        <dbReference type="Proteomes" id="UP000016931"/>
    </source>
</evidence>
<dbReference type="InterPro" id="IPR011990">
    <property type="entry name" value="TPR-like_helical_dom_sf"/>
</dbReference>
<name>M3CVP8_SPHMS</name>
<evidence type="ECO:0000256" key="7">
    <source>
        <dbReference type="ARBA" id="ARBA00031069"/>
    </source>
</evidence>
<dbReference type="GeneID" id="27904599"/>
<dbReference type="OrthoDB" id="2504561at2759"/>
<dbReference type="SUPFAM" id="SSF48452">
    <property type="entry name" value="TPR-like"/>
    <property type="match status" value="2"/>
</dbReference>
<dbReference type="OMA" id="DANMGMA"/>
<protein>
    <recommendedName>
        <fullName evidence="2">Anaphase-promoting complex subunit 5</fullName>
    </recommendedName>
    <alternativeName>
        <fullName evidence="7">Cyclosome subunit 5</fullName>
    </alternativeName>
</protein>
<dbReference type="EMBL" id="KB456272">
    <property type="protein sequence ID" value="EMF08217.1"/>
    <property type="molecule type" value="Genomic_DNA"/>
</dbReference>
<organism evidence="10 11">
    <name type="scientific">Sphaerulina musiva (strain SO2202)</name>
    <name type="common">Poplar stem canker fungus</name>
    <name type="synonym">Septoria musiva</name>
    <dbReference type="NCBI Taxonomy" id="692275"/>
    <lineage>
        <taxon>Eukaryota</taxon>
        <taxon>Fungi</taxon>
        <taxon>Dikarya</taxon>
        <taxon>Ascomycota</taxon>
        <taxon>Pezizomycotina</taxon>
        <taxon>Dothideomycetes</taxon>
        <taxon>Dothideomycetidae</taxon>
        <taxon>Mycosphaerellales</taxon>
        <taxon>Mycosphaerellaceae</taxon>
        <taxon>Sphaerulina</taxon>
    </lineage>
</organism>
<gene>
    <name evidence="10" type="ORF">SEPMUDRAFT_152466</name>
</gene>
<comment type="similarity">
    <text evidence="1">Belongs to the APC5 family.</text>
</comment>
<evidence type="ECO:0000256" key="3">
    <source>
        <dbReference type="ARBA" id="ARBA00022618"/>
    </source>
</evidence>
<dbReference type="Pfam" id="PF12862">
    <property type="entry name" value="ANAPC5"/>
    <property type="match status" value="1"/>
</dbReference>
<keyword evidence="5" id="KW-0833">Ubl conjugation pathway</keyword>
<reference evidence="10 11" key="1">
    <citation type="journal article" date="2012" name="PLoS Pathog.">
        <title>Diverse lifestyles and strategies of plant pathogenesis encoded in the genomes of eighteen Dothideomycetes fungi.</title>
        <authorList>
            <person name="Ohm R.A."/>
            <person name="Feau N."/>
            <person name="Henrissat B."/>
            <person name="Schoch C.L."/>
            <person name="Horwitz B.A."/>
            <person name="Barry K.W."/>
            <person name="Condon B.J."/>
            <person name="Copeland A.C."/>
            <person name="Dhillon B."/>
            <person name="Glaser F."/>
            <person name="Hesse C.N."/>
            <person name="Kosti I."/>
            <person name="LaButti K."/>
            <person name="Lindquist E.A."/>
            <person name="Lucas S."/>
            <person name="Salamov A.A."/>
            <person name="Bradshaw R.E."/>
            <person name="Ciuffetti L."/>
            <person name="Hamelin R.C."/>
            <person name="Kema G.H.J."/>
            <person name="Lawrence C."/>
            <person name="Scott J.A."/>
            <person name="Spatafora J.W."/>
            <person name="Turgeon B.G."/>
            <person name="de Wit P.J.G.M."/>
            <person name="Zhong S."/>
            <person name="Goodwin S.B."/>
            <person name="Grigoriev I.V."/>
        </authorList>
    </citation>
    <scope>NUCLEOTIDE SEQUENCE [LARGE SCALE GENOMIC DNA]</scope>
    <source>
        <strain evidence="10 11">SO2202</strain>
    </source>
</reference>
<dbReference type="AlphaFoldDB" id="M3CVP8"/>
<dbReference type="UniPathway" id="UPA00143"/>
<proteinExistence type="inferred from homology"/>
<evidence type="ECO:0000256" key="4">
    <source>
        <dbReference type="ARBA" id="ARBA00022776"/>
    </source>
</evidence>
<comment type="function">
    <text evidence="8">Component of the anaphase promoting complex/cyclosome (APC/C), a cell cycle-regulated E3 ubiquitin ligase that controls progression through mitosis and the G1 phase of the cell cycle. The APC/C complex acts by mediating ubiquitination and subsequent degradation of target proteins: it mainly mediates the formation of 'Lys-11'-linked polyubiquitin chains and, to a lower extent, the formation of 'Lys-48'- and 'Lys-63'-linked polyubiquitin chains. The APC/C complex catalyzes assembly of branched 'Lys-11'-/'Lys-48'-linked branched ubiquitin chains on target proteins.</text>
</comment>
<dbReference type="RefSeq" id="XP_016756338.1">
    <property type="nucleotide sequence ID" value="XM_016907462.1"/>
</dbReference>
<evidence type="ECO:0000313" key="10">
    <source>
        <dbReference type="EMBL" id="EMF08217.1"/>
    </source>
</evidence>
<evidence type="ECO:0000256" key="8">
    <source>
        <dbReference type="ARBA" id="ARBA00045696"/>
    </source>
</evidence>
<keyword evidence="4" id="KW-0498">Mitosis</keyword>
<dbReference type="GO" id="GO:0005680">
    <property type="term" value="C:anaphase-promoting complex"/>
    <property type="evidence" value="ECO:0007669"/>
    <property type="project" value="InterPro"/>
</dbReference>
<dbReference type="GO" id="GO:0070979">
    <property type="term" value="P:protein K11-linked ubiquitination"/>
    <property type="evidence" value="ECO:0007669"/>
    <property type="project" value="TreeGrafter"/>
</dbReference>
<keyword evidence="3" id="KW-0132">Cell division</keyword>
<dbReference type="InterPro" id="IPR026000">
    <property type="entry name" value="Apc5_dom"/>
</dbReference>
<sequence length="803" mass="90229">MPRYLTPARVGLLFLIELYFESDRQDGLDHHAAAGILEFIAKHTILTVDNDAQLIDEKNAICTLDISSFRPHLQPFDATYVSHHWNLTRRGTAWDAFLATCFEHGSKGQQDLHDLITRLRTTRVRTPGSKIRLSKPVTFARPVTPGSPLGQFIRRCYIEFTRLQFGDLQALWKSFEVWRASGWEQLVKFCPVLTQEILHHQQERNSNEETHASFCQRTDFATDAHNSAAAVDTDMLLTHAIRQLQQLGTRVPENVKTKLASWVDELSASSAGTQSMHFFMAFFEHSKAGQYTMALESLHRYFDYSLAARNSGGAGDNVNLRIYYQYALLHLSVLHADFECWEESVDAMNECIATARENQDTACLNFALSWLLYLRHAHPGKGTAAYASISGVVGGGEQDEIAFLKTKARESKNWLLMSSTLLEEGRQELFCGGNANRAQEHVLQARYLSMQHDLRTMAPATQLFYGSCMERLGQAHLANRQYEIANTVHAAHCPVNDRVRATCRSALALAYQGSYTKALSLLDELTPTVRSILKSYTRVQVFSALIHLRRSIHRGTHEASSYYINQVLPLLSAADPELSHEFYALQVEHCIAQNDYPTAMEKVNIHLNTTGSLGTTADLAQRLYWLIQKARIFAEAGRAAKGFSLCLRATFTAERHLLVPIMLEGLAVLGRVLIEVGEFEAAQEMYQSALPVALGGGNARLVARMWVGMGESCVGLAGKMQQREDDGDASSMAGEQTRLMRRAEDSIERGRVVFEKLEDVEGQMVCLTMKSRILQWSGDEGAMRQAEEMFADLVMMKRQQIDE</sequence>
<accession>M3CVP8</accession>
<evidence type="ECO:0000256" key="1">
    <source>
        <dbReference type="ARBA" id="ARBA00007450"/>
    </source>
</evidence>
<dbReference type="PANTHER" id="PTHR12830:SF9">
    <property type="entry name" value="ANAPHASE-PROMOTING COMPLEX SUBUNIT 5"/>
    <property type="match status" value="1"/>
</dbReference>
<keyword evidence="11" id="KW-1185">Reference proteome</keyword>
<dbReference type="HOGENOM" id="CLU_010478_0_0_1"/>
<dbReference type="InterPro" id="IPR037679">
    <property type="entry name" value="Apc5"/>
</dbReference>
<dbReference type="PANTHER" id="PTHR12830">
    <property type="entry name" value="ANAPHASE-PROMOTING COMPLEX SUBUNIT 5"/>
    <property type="match status" value="1"/>
</dbReference>
<dbReference type="GO" id="GO:0031145">
    <property type="term" value="P:anaphase-promoting complex-dependent catabolic process"/>
    <property type="evidence" value="ECO:0007669"/>
    <property type="project" value="TreeGrafter"/>
</dbReference>
<dbReference type="STRING" id="692275.M3CVP8"/>
<dbReference type="GO" id="GO:0045842">
    <property type="term" value="P:positive regulation of mitotic metaphase/anaphase transition"/>
    <property type="evidence" value="ECO:0007669"/>
    <property type="project" value="TreeGrafter"/>
</dbReference>
<feature type="domain" description="Anaphase-promoting complex subunit 5" evidence="9">
    <location>
        <begin position="278"/>
        <end position="377"/>
    </location>
</feature>
<evidence type="ECO:0000259" key="9">
    <source>
        <dbReference type="Pfam" id="PF12862"/>
    </source>
</evidence>
<keyword evidence="6" id="KW-0131">Cell cycle</keyword>
<dbReference type="GO" id="GO:0051301">
    <property type="term" value="P:cell division"/>
    <property type="evidence" value="ECO:0007669"/>
    <property type="project" value="UniProtKB-KW"/>
</dbReference>
<dbReference type="eggNOG" id="KOG4322">
    <property type="taxonomic scope" value="Eukaryota"/>
</dbReference>
<evidence type="ECO:0000256" key="6">
    <source>
        <dbReference type="ARBA" id="ARBA00023306"/>
    </source>
</evidence>
<dbReference type="Gene3D" id="1.25.40.10">
    <property type="entry name" value="Tetratricopeptide repeat domain"/>
    <property type="match status" value="1"/>
</dbReference>
<evidence type="ECO:0000256" key="2">
    <source>
        <dbReference type="ARBA" id="ARBA00016066"/>
    </source>
</evidence>